<feature type="transmembrane region" description="Helical" evidence="1">
    <location>
        <begin position="84"/>
        <end position="103"/>
    </location>
</feature>
<organism evidence="2 3">
    <name type="scientific">Candidatus Daviesbacteria bacterium GW2011_GWA2_42_7</name>
    <dbReference type="NCBI Taxonomy" id="1618425"/>
    <lineage>
        <taxon>Bacteria</taxon>
        <taxon>Candidatus Daviesiibacteriota</taxon>
    </lineage>
</organism>
<name>A0A0G1BCE0_9BACT</name>
<evidence type="ECO:0000256" key="1">
    <source>
        <dbReference type="SAM" id="Phobius"/>
    </source>
</evidence>
<reference evidence="2 3" key="1">
    <citation type="journal article" date="2015" name="Nature">
        <title>rRNA introns, odd ribosomes, and small enigmatic genomes across a large radiation of phyla.</title>
        <authorList>
            <person name="Brown C.T."/>
            <person name="Hug L.A."/>
            <person name="Thomas B.C."/>
            <person name="Sharon I."/>
            <person name="Castelle C.J."/>
            <person name="Singh A."/>
            <person name="Wilkins M.J."/>
            <person name="Williams K.H."/>
            <person name="Banfield J.F."/>
        </authorList>
    </citation>
    <scope>NUCLEOTIDE SEQUENCE [LARGE SCALE GENOMIC DNA]</scope>
</reference>
<feature type="transmembrane region" description="Helical" evidence="1">
    <location>
        <begin position="48"/>
        <end position="78"/>
    </location>
</feature>
<dbReference type="Proteomes" id="UP000034785">
    <property type="component" value="Unassembled WGS sequence"/>
</dbReference>
<feature type="transmembrane region" description="Helical" evidence="1">
    <location>
        <begin position="12"/>
        <end position="36"/>
    </location>
</feature>
<proteinExistence type="predicted"/>
<feature type="transmembrane region" description="Helical" evidence="1">
    <location>
        <begin position="155"/>
        <end position="180"/>
    </location>
</feature>
<keyword evidence="1 2" id="KW-0812">Transmembrane</keyword>
<gene>
    <name evidence="2" type="ORF">UV41_C0011G0016</name>
</gene>
<protein>
    <submittedName>
        <fullName evidence="2">Cytochrome c biogenesis protein transmembrane region</fullName>
    </submittedName>
</protein>
<feature type="transmembrane region" description="Helical" evidence="1">
    <location>
        <begin position="259"/>
        <end position="276"/>
    </location>
</feature>
<dbReference type="EMBL" id="LCEJ01000011">
    <property type="protein sequence ID" value="KKS70854.1"/>
    <property type="molecule type" value="Genomic_DNA"/>
</dbReference>
<comment type="caution">
    <text evidence="2">The sequence shown here is derived from an EMBL/GenBank/DDBJ whole genome shotgun (WGS) entry which is preliminary data.</text>
</comment>
<keyword evidence="1" id="KW-0472">Membrane</keyword>
<sequence length="280" mass="29940">MHEMENLLFQTSLIAAFVAGMVALFAPCCITFLLPAYLGSVFKEKEKVLLMTLVFGLGIFIVLLPAVLGVAFISQFLFRYHNDVYLAGGFVMLIVALITLLGVKLPMPKVSANVGGRTDILSIFTLGIFSGITSACCAPVLIGILTLTFLSPSFFGALTLGAVYVLGMVVPLLLISLFLSDKMLKFTILRSPVTTLSILGKKFPIILSNAIAGVIFFITGILTLWLTLTGRLSMATMTGATATIQNIGGTINSLFGGNAIFNILFIAGVAFLFYVISKKL</sequence>
<feature type="transmembrane region" description="Helical" evidence="1">
    <location>
        <begin position="206"/>
        <end position="228"/>
    </location>
</feature>
<dbReference type="PANTHER" id="PTHR31272">
    <property type="entry name" value="CYTOCHROME C-TYPE BIOGENESIS PROTEIN HI_1454-RELATED"/>
    <property type="match status" value="1"/>
</dbReference>
<evidence type="ECO:0000313" key="2">
    <source>
        <dbReference type="EMBL" id="KKS70854.1"/>
    </source>
</evidence>
<dbReference type="PANTHER" id="PTHR31272:SF9">
    <property type="entry name" value="BLL1027 PROTEIN"/>
    <property type="match status" value="1"/>
</dbReference>
<feature type="transmembrane region" description="Helical" evidence="1">
    <location>
        <begin position="123"/>
        <end position="149"/>
    </location>
</feature>
<keyword evidence="1" id="KW-1133">Transmembrane helix</keyword>
<dbReference type="InterPro" id="IPR051790">
    <property type="entry name" value="Cytochrome_c-biogenesis_DsbD"/>
</dbReference>
<evidence type="ECO:0000313" key="3">
    <source>
        <dbReference type="Proteomes" id="UP000034785"/>
    </source>
</evidence>
<accession>A0A0G1BCE0</accession>
<dbReference type="AlphaFoldDB" id="A0A0G1BCE0"/>